<proteinExistence type="predicted"/>
<sequence>MWFALFTRPLRSFEWERFILYARRVKYLQCVTALESSISRRNDPPPAIWKMLLVARPSIMTHILPNLQELVWAVPDAIFPYIRLFFPRTLKKLKLEVMANGMAGVEERFSRLSLLSNLMDICPALDDIKLNYQGRRYGLISEFSESICQWQFLRALHTHCITAQALNRIASFPHLETLSLEEEIHGLGTIPLTTGALPVLRRLKVIMPLEQATTILIAITHPVLESIEVTFPECDWSAWESFFTTVATSSQTLTKLVVKELSGDQNREPITAATFRTLLSLPKISHIVIRPAVRMACIDDQLIKKISEAWPHLRHLELGDGNISAHSPVTLQGLLSLVRGCPDLETLTLTLDARMDKFPLHAPPGMGACSPKLTKLRLGHSLIRNPENVALFLADVFPNLKTVEAATTGWAAALKFTELYKAVRKWPTHS</sequence>
<protein>
    <submittedName>
        <fullName evidence="1">Uncharacterized protein</fullName>
    </submittedName>
</protein>
<keyword evidence="2" id="KW-1185">Reference proteome</keyword>
<dbReference type="SUPFAM" id="SSF52047">
    <property type="entry name" value="RNI-like"/>
    <property type="match status" value="1"/>
</dbReference>
<dbReference type="AlphaFoldDB" id="A0A9P7K3N4"/>
<reference evidence="1" key="2">
    <citation type="submission" date="2021-10" db="EMBL/GenBank/DDBJ databases">
        <title>Phylogenomics reveals ancestral predisposition of the termite-cultivated fungus Termitomyces towards a domesticated lifestyle.</title>
        <authorList>
            <person name="Auxier B."/>
            <person name="Grum-Grzhimaylo A."/>
            <person name="Cardenas M.E."/>
            <person name="Lodge J.D."/>
            <person name="Laessoe T."/>
            <person name="Pedersen O."/>
            <person name="Smith M.E."/>
            <person name="Kuyper T.W."/>
            <person name="Franco-Molano E.A."/>
            <person name="Baroni T.J."/>
            <person name="Aanen D.K."/>
        </authorList>
    </citation>
    <scope>NUCLEOTIDE SEQUENCE</scope>
    <source>
        <strain evidence="1">D49</strain>
    </source>
</reference>
<dbReference type="InterPro" id="IPR032675">
    <property type="entry name" value="LRR_dom_sf"/>
</dbReference>
<evidence type="ECO:0000313" key="2">
    <source>
        <dbReference type="Proteomes" id="UP000717328"/>
    </source>
</evidence>
<dbReference type="Proteomes" id="UP000717328">
    <property type="component" value="Unassembled WGS sequence"/>
</dbReference>
<comment type="caution">
    <text evidence="1">The sequence shown here is derived from an EMBL/GenBank/DDBJ whole genome shotgun (WGS) entry which is preliminary data.</text>
</comment>
<dbReference type="Gene3D" id="3.80.10.10">
    <property type="entry name" value="Ribonuclease Inhibitor"/>
    <property type="match status" value="1"/>
</dbReference>
<dbReference type="OrthoDB" id="3354475at2759"/>
<accession>A0A9P7K3N4</accession>
<evidence type="ECO:0000313" key="1">
    <source>
        <dbReference type="EMBL" id="KAG5635578.1"/>
    </source>
</evidence>
<reference evidence="1" key="1">
    <citation type="submission" date="2021-02" db="EMBL/GenBank/DDBJ databases">
        <authorList>
            <person name="Nieuwenhuis M."/>
            <person name="Van De Peppel L.J.J."/>
        </authorList>
    </citation>
    <scope>NUCLEOTIDE SEQUENCE</scope>
    <source>
        <strain evidence="1">D49</strain>
    </source>
</reference>
<organism evidence="1 2">
    <name type="scientific">Sphagnurus paluster</name>
    <dbReference type="NCBI Taxonomy" id="117069"/>
    <lineage>
        <taxon>Eukaryota</taxon>
        <taxon>Fungi</taxon>
        <taxon>Dikarya</taxon>
        <taxon>Basidiomycota</taxon>
        <taxon>Agaricomycotina</taxon>
        <taxon>Agaricomycetes</taxon>
        <taxon>Agaricomycetidae</taxon>
        <taxon>Agaricales</taxon>
        <taxon>Tricholomatineae</taxon>
        <taxon>Lyophyllaceae</taxon>
        <taxon>Sphagnurus</taxon>
    </lineage>
</organism>
<name>A0A9P7K3N4_9AGAR</name>
<gene>
    <name evidence="1" type="ORF">H0H81_010743</name>
</gene>
<dbReference type="EMBL" id="JABCKI010006061">
    <property type="protein sequence ID" value="KAG5635578.1"/>
    <property type="molecule type" value="Genomic_DNA"/>
</dbReference>